<evidence type="ECO:0000256" key="1">
    <source>
        <dbReference type="SAM" id="Phobius"/>
    </source>
</evidence>
<dbReference type="OrthoDB" id="3142841at2759"/>
<protein>
    <submittedName>
        <fullName evidence="2">Uncharacterized protein</fullName>
    </submittedName>
</protein>
<feature type="transmembrane region" description="Helical" evidence="1">
    <location>
        <begin position="99"/>
        <end position="119"/>
    </location>
</feature>
<keyword evidence="1" id="KW-1133">Transmembrane helix</keyword>
<reference evidence="2 3" key="1">
    <citation type="journal article" date="2013" name="PLoS Genet.">
        <title>The genome and development-dependent transcriptomes of Pyronema confluens: a window into fungal evolution.</title>
        <authorList>
            <person name="Traeger S."/>
            <person name="Altegoer F."/>
            <person name="Freitag M."/>
            <person name="Gabaldon T."/>
            <person name="Kempken F."/>
            <person name="Kumar A."/>
            <person name="Marcet-Houben M."/>
            <person name="Poggeler S."/>
            <person name="Stajich J.E."/>
            <person name="Nowrousian M."/>
        </authorList>
    </citation>
    <scope>NUCLEOTIDE SEQUENCE [LARGE SCALE GENOMIC DNA]</scope>
    <source>
        <strain evidence="3">CBS 100304</strain>
        <tissue evidence="2">Vegetative mycelium</tissue>
    </source>
</reference>
<organism evidence="2 3">
    <name type="scientific">Pyronema omphalodes (strain CBS 100304)</name>
    <name type="common">Pyronema confluens</name>
    <dbReference type="NCBI Taxonomy" id="1076935"/>
    <lineage>
        <taxon>Eukaryota</taxon>
        <taxon>Fungi</taxon>
        <taxon>Dikarya</taxon>
        <taxon>Ascomycota</taxon>
        <taxon>Pezizomycotina</taxon>
        <taxon>Pezizomycetes</taxon>
        <taxon>Pezizales</taxon>
        <taxon>Pyronemataceae</taxon>
        <taxon>Pyronema</taxon>
    </lineage>
</organism>
<proteinExistence type="predicted"/>
<gene>
    <name evidence="2" type="ORF">PCON_10405</name>
</gene>
<keyword evidence="3" id="KW-1185">Reference proteome</keyword>
<sequence>MPIGDPTSDTGLNVCVALEKHTSDIEFLEFEDRTLRRLTNSFAAIAVSSENGAPGGYSVVVSNAGDWTGQMISRAFEDSPKEIWIRGMPTCGVLHMANLFRRIVLVATGSVSVLVLRFFGRERWRRGFFVPSSNADPRAVIHDTQSRDRPDFFRMAYGLYIQAHAEAVIISNPAPTHRVVYGLESREVPAFGAIWDS</sequence>
<keyword evidence="1" id="KW-0472">Membrane</keyword>
<dbReference type="EMBL" id="HF935561">
    <property type="protein sequence ID" value="CCX31274.1"/>
    <property type="molecule type" value="Genomic_DNA"/>
</dbReference>
<keyword evidence="1" id="KW-0812">Transmembrane</keyword>
<dbReference type="eggNOG" id="KOG1178">
    <property type="taxonomic scope" value="Eukaryota"/>
</dbReference>
<evidence type="ECO:0000313" key="2">
    <source>
        <dbReference type="EMBL" id="CCX31274.1"/>
    </source>
</evidence>
<dbReference type="PANTHER" id="PTHR33927:SF5">
    <property type="entry name" value="ENZYME, PUTATIVE (AFU_ORTHOLOGUE AFUA_8G01222)-RELATED"/>
    <property type="match status" value="1"/>
</dbReference>
<dbReference type="PANTHER" id="PTHR33927">
    <property type="entry name" value="TRANSMEMBRANE PROTEIN"/>
    <property type="match status" value="1"/>
</dbReference>
<dbReference type="InterPro" id="IPR052979">
    <property type="entry name" value="Adenylate-forming_domain"/>
</dbReference>
<name>U4LGP5_PYROM</name>
<accession>U4LGP5</accession>
<evidence type="ECO:0000313" key="3">
    <source>
        <dbReference type="Proteomes" id="UP000018144"/>
    </source>
</evidence>
<dbReference type="Proteomes" id="UP000018144">
    <property type="component" value="Unassembled WGS sequence"/>
</dbReference>
<dbReference type="AlphaFoldDB" id="U4LGP5"/>